<evidence type="ECO:0000256" key="1">
    <source>
        <dbReference type="ARBA" id="ARBA00010928"/>
    </source>
</evidence>
<dbReference type="GO" id="GO:0000166">
    <property type="term" value="F:nucleotide binding"/>
    <property type="evidence" value="ECO:0007669"/>
    <property type="project" value="InterPro"/>
</dbReference>
<evidence type="ECO:0000259" key="3">
    <source>
        <dbReference type="Pfam" id="PF01408"/>
    </source>
</evidence>
<dbReference type="Gene3D" id="3.40.50.720">
    <property type="entry name" value="NAD(P)-binding Rossmann-like Domain"/>
    <property type="match status" value="1"/>
</dbReference>
<sequence>MGTSSIRTGLVGYGLSGRVFHAPFIELLEDFELTRVNSRNPDAVHQRYPNTEVTDDTDALIGAGDLDLIVITAPNDLHFPLAKAALEAGKHVLLEKPAVTRLEQMETLAELAERRNRVVTAYQNRRYDGDFLHLKQLIDSQDLGQLKHLDSRFDRFRPTPQQRWREQPGEGTGIFWDLGPHLIDQALALFGPPEALTANLKILRPGGQTVDWFDVQLHYAGFEITLGSTPFEAGDMRRYNARFENGSWQCWGLDPQEAALRADQMPWQAGYPSLGAEQTARRFSAREDGTVETTDDAPEPGHYRHYYRQLAAAIRGEDKAPVSTFEARALLYTLERAEESSRLGRRLAWDYG</sequence>
<dbReference type="EMBL" id="BMXR01000016">
    <property type="protein sequence ID" value="GGX73145.1"/>
    <property type="molecule type" value="Genomic_DNA"/>
</dbReference>
<accession>A0A918KRN7</accession>
<evidence type="ECO:0000313" key="5">
    <source>
        <dbReference type="EMBL" id="GGX73145.1"/>
    </source>
</evidence>
<dbReference type="SUPFAM" id="SSF51735">
    <property type="entry name" value="NAD(P)-binding Rossmann-fold domains"/>
    <property type="match status" value="1"/>
</dbReference>
<reference evidence="5" key="1">
    <citation type="journal article" date="2014" name="Int. J. Syst. Evol. Microbiol.">
        <title>Complete genome sequence of Corynebacterium casei LMG S-19264T (=DSM 44701T), isolated from a smear-ripened cheese.</title>
        <authorList>
            <consortium name="US DOE Joint Genome Institute (JGI-PGF)"/>
            <person name="Walter F."/>
            <person name="Albersmeier A."/>
            <person name="Kalinowski J."/>
            <person name="Ruckert C."/>
        </authorList>
    </citation>
    <scope>NUCLEOTIDE SEQUENCE</scope>
    <source>
        <strain evidence="5">KCTC 22169</strain>
    </source>
</reference>
<dbReference type="PANTHER" id="PTHR43708">
    <property type="entry name" value="CONSERVED EXPRESSED OXIDOREDUCTASE (EUROFUNG)"/>
    <property type="match status" value="1"/>
</dbReference>
<feature type="domain" description="GFO/IDH/MocA-like oxidoreductase" evidence="4">
    <location>
        <begin position="131"/>
        <end position="247"/>
    </location>
</feature>
<comment type="similarity">
    <text evidence="1">Belongs to the Gfo/Idh/MocA family.</text>
</comment>
<dbReference type="Pfam" id="PF01408">
    <property type="entry name" value="GFO_IDH_MocA"/>
    <property type="match status" value="1"/>
</dbReference>
<dbReference type="Proteomes" id="UP000626148">
    <property type="component" value="Unassembled WGS sequence"/>
</dbReference>
<dbReference type="Gene3D" id="3.30.360.10">
    <property type="entry name" value="Dihydrodipicolinate Reductase, domain 2"/>
    <property type="match status" value="1"/>
</dbReference>
<reference evidence="5" key="2">
    <citation type="submission" date="2020-09" db="EMBL/GenBank/DDBJ databases">
        <authorList>
            <person name="Sun Q."/>
            <person name="Kim S."/>
        </authorList>
    </citation>
    <scope>NUCLEOTIDE SEQUENCE</scope>
    <source>
        <strain evidence="5">KCTC 22169</strain>
    </source>
</reference>
<gene>
    <name evidence="5" type="ORF">GCM10007392_45780</name>
</gene>
<proteinExistence type="inferred from homology"/>
<feature type="domain" description="Gfo/Idh/MocA-like oxidoreductase N-terminal" evidence="3">
    <location>
        <begin position="6"/>
        <end position="121"/>
    </location>
</feature>
<dbReference type="InterPro" id="IPR051317">
    <property type="entry name" value="Gfo/Idh/MocA_oxidoreduct"/>
</dbReference>
<evidence type="ECO:0000259" key="4">
    <source>
        <dbReference type="Pfam" id="PF22725"/>
    </source>
</evidence>
<organism evidence="5 6">
    <name type="scientific">Saccharospirillum salsuginis</name>
    <dbReference type="NCBI Taxonomy" id="418750"/>
    <lineage>
        <taxon>Bacteria</taxon>
        <taxon>Pseudomonadati</taxon>
        <taxon>Pseudomonadota</taxon>
        <taxon>Gammaproteobacteria</taxon>
        <taxon>Oceanospirillales</taxon>
        <taxon>Saccharospirillaceae</taxon>
        <taxon>Saccharospirillum</taxon>
    </lineage>
</organism>
<evidence type="ECO:0000313" key="6">
    <source>
        <dbReference type="Proteomes" id="UP000626148"/>
    </source>
</evidence>
<keyword evidence="2" id="KW-0560">Oxidoreductase</keyword>
<dbReference type="InterPro" id="IPR036291">
    <property type="entry name" value="NAD(P)-bd_dom_sf"/>
</dbReference>
<comment type="caution">
    <text evidence="5">The sequence shown here is derived from an EMBL/GenBank/DDBJ whole genome shotgun (WGS) entry which is preliminary data.</text>
</comment>
<evidence type="ECO:0000256" key="2">
    <source>
        <dbReference type="ARBA" id="ARBA00023002"/>
    </source>
</evidence>
<dbReference type="GO" id="GO:0016491">
    <property type="term" value="F:oxidoreductase activity"/>
    <property type="evidence" value="ECO:0007669"/>
    <property type="project" value="UniProtKB-KW"/>
</dbReference>
<protein>
    <submittedName>
        <fullName evidence="5">Oxidoreductase</fullName>
    </submittedName>
</protein>
<dbReference type="InterPro" id="IPR000683">
    <property type="entry name" value="Gfo/Idh/MocA-like_OxRdtase_N"/>
</dbReference>
<dbReference type="RefSeq" id="WP_189613192.1">
    <property type="nucleotide sequence ID" value="NZ_BMXR01000016.1"/>
</dbReference>
<keyword evidence="6" id="KW-1185">Reference proteome</keyword>
<dbReference type="InterPro" id="IPR055170">
    <property type="entry name" value="GFO_IDH_MocA-like_dom"/>
</dbReference>
<dbReference type="PANTHER" id="PTHR43708:SF5">
    <property type="entry name" value="CONSERVED EXPRESSED OXIDOREDUCTASE (EUROFUNG)-RELATED"/>
    <property type="match status" value="1"/>
</dbReference>
<dbReference type="AlphaFoldDB" id="A0A918KRN7"/>
<dbReference type="Pfam" id="PF22725">
    <property type="entry name" value="GFO_IDH_MocA_C3"/>
    <property type="match status" value="1"/>
</dbReference>
<name>A0A918KRN7_9GAMM</name>